<dbReference type="Proteomes" id="UP000243217">
    <property type="component" value="Unassembled WGS sequence"/>
</dbReference>
<feature type="domain" description="EamA" evidence="2">
    <location>
        <begin position="68"/>
        <end position="212"/>
    </location>
</feature>
<dbReference type="AlphaFoldDB" id="A0A1W0AD39"/>
<organism evidence="3 4">
    <name type="scientific">Thraustotheca clavata</name>
    <dbReference type="NCBI Taxonomy" id="74557"/>
    <lineage>
        <taxon>Eukaryota</taxon>
        <taxon>Sar</taxon>
        <taxon>Stramenopiles</taxon>
        <taxon>Oomycota</taxon>
        <taxon>Saprolegniomycetes</taxon>
        <taxon>Saprolegniales</taxon>
        <taxon>Achlyaceae</taxon>
        <taxon>Thraustotheca</taxon>
    </lineage>
</organism>
<keyword evidence="1" id="KW-0472">Membrane</keyword>
<feature type="transmembrane region" description="Helical" evidence="1">
    <location>
        <begin position="97"/>
        <end position="118"/>
    </location>
</feature>
<protein>
    <submittedName>
        <fullName evidence="3">Drug/Metabolite Transporter (DMT) Superfamily</fullName>
    </submittedName>
</protein>
<feature type="transmembrane region" description="Helical" evidence="1">
    <location>
        <begin position="167"/>
        <end position="188"/>
    </location>
</feature>
<keyword evidence="1" id="KW-0812">Transmembrane</keyword>
<dbReference type="Pfam" id="PF00892">
    <property type="entry name" value="EamA"/>
    <property type="match status" value="1"/>
</dbReference>
<dbReference type="GO" id="GO:0016020">
    <property type="term" value="C:membrane"/>
    <property type="evidence" value="ECO:0007669"/>
    <property type="project" value="InterPro"/>
</dbReference>
<name>A0A1W0AD39_9STRA</name>
<dbReference type="PANTHER" id="PTHR22911:SF79">
    <property type="entry name" value="MOBA-LIKE NTP TRANSFERASE DOMAIN-CONTAINING PROTEIN"/>
    <property type="match status" value="1"/>
</dbReference>
<evidence type="ECO:0000256" key="1">
    <source>
        <dbReference type="SAM" id="Phobius"/>
    </source>
</evidence>
<keyword evidence="4" id="KW-1185">Reference proteome</keyword>
<feature type="transmembrane region" description="Helical" evidence="1">
    <location>
        <begin position="138"/>
        <end position="160"/>
    </location>
</feature>
<dbReference type="EMBL" id="JNBS01000025">
    <property type="protein sequence ID" value="OQS07940.1"/>
    <property type="molecule type" value="Genomic_DNA"/>
</dbReference>
<keyword evidence="1" id="KW-1133">Transmembrane helix</keyword>
<feature type="transmembrane region" description="Helical" evidence="1">
    <location>
        <begin position="194"/>
        <end position="213"/>
    </location>
</feature>
<comment type="caution">
    <text evidence="3">The sequence shown here is derived from an EMBL/GenBank/DDBJ whole genome shotgun (WGS) entry which is preliminary data.</text>
</comment>
<dbReference type="SUPFAM" id="SSF103481">
    <property type="entry name" value="Multidrug resistance efflux transporter EmrE"/>
    <property type="match status" value="1"/>
</dbReference>
<dbReference type="OrthoDB" id="74158at2759"/>
<evidence type="ECO:0000313" key="4">
    <source>
        <dbReference type="Proteomes" id="UP000243217"/>
    </source>
</evidence>
<reference evidence="3 4" key="1">
    <citation type="journal article" date="2014" name="Genome Biol. Evol.">
        <title>The secreted proteins of Achlya hypogyna and Thraustotheca clavata identify the ancestral oomycete secretome and reveal gene acquisitions by horizontal gene transfer.</title>
        <authorList>
            <person name="Misner I."/>
            <person name="Blouin N."/>
            <person name="Leonard G."/>
            <person name="Richards T.A."/>
            <person name="Lane C.E."/>
        </authorList>
    </citation>
    <scope>NUCLEOTIDE SEQUENCE [LARGE SCALE GENOMIC DNA]</scope>
    <source>
        <strain evidence="3 4">ATCC 34112</strain>
    </source>
</reference>
<feature type="transmembrane region" description="Helical" evidence="1">
    <location>
        <begin position="67"/>
        <end position="85"/>
    </location>
</feature>
<evidence type="ECO:0000259" key="2">
    <source>
        <dbReference type="Pfam" id="PF00892"/>
    </source>
</evidence>
<gene>
    <name evidence="3" type="ORF">THRCLA_00077</name>
</gene>
<dbReference type="InterPro" id="IPR000620">
    <property type="entry name" value="EamA_dom"/>
</dbReference>
<dbReference type="InterPro" id="IPR037185">
    <property type="entry name" value="EmrE-like"/>
</dbReference>
<dbReference type="STRING" id="74557.A0A1W0AD39"/>
<sequence>MDHTSVGHAYIFSNCHSLLIVFGKCIIGEQVAILESSGAIIGAIGGAITTMDTGSTSTSSLVINPSVSGDIVALAGAVGGVLYLINAKILREKLGVWIFISSLFISTSIMLIPVLYLLQVDFNISTDPQRGLFGWIHHLGTELIIVVICSGFGTLGFINAMKYFPPLVISVTMLLEPLIATIFSLLLGTAEMPHFLTFLGGFSVTLGTILVIWSSRRSSKTIDVTSAVISKQAKGYGTTT</sequence>
<dbReference type="PANTHER" id="PTHR22911">
    <property type="entry name" value="ACYL-MALONYL CONDENSING ENZYME-RELATED"/>
    <property type="match status" value="1"/>
</dbReference>
<accession>A0A1W0AD39</accession>
<proteinExistence type="predicted"/>
<evidence type="ECO:0000313" key="3">
    <source>
        <dbReference type="EMBL" id="OQS07940.1"/>
    </source>
</evidence>